<dbReference type="Pfam" id="PF08718">
    <property type="entry name" value="GLTP"/>
    <property type="match status" value="1"/>
</dbReference>
<proteinExistence type="inferred from homology"/>
<keyword evidence="4" id="KW-1185">Reference proteome</keyword>
<feature type="domain" description="Glycolipid transfer protein" evidence="2">
    <location>
        <begin position="31"/>
        <end position="179"/>
    </location>
</feature>
<evidence type="ECO:0000313" key="3">
    <source>
        <dbReference type="EMBL" id="KAK2143949.1"/>
    </source>
</evidence>
<accession>A0AAD9MUZ0</accession>
<evidence type="ECO:0000259" key="2">
    <source>
        <dbReference type="Pfam" id="PF08718"/>
    </source>
</evidence>
<dbReference type="GO" id="GO:0005829">
    <property type="term" value="C:cytosol"/>
    <property type="evidence" value="ECO:0007669"/>
    <property type="project" value="TreeGrafter"/>
</dbReference>
<sequence length="216" mass="24979">MDDREAKSKKDFDLEVVYHGFKNCMTEDGTVKLREYLDAFSELCRFFKLAGRIFAFIARDLDGKISIIRRHMSTDGEGDKYVTVQSMLCYEIECETTHKKGSFPSGTRTLLRLQRALEFIITFMKQLAQGNDDASVRRIASSVYGRTLSKHHPLIVRKMAAVVMYLLPNRRRLIEVMCKHEPDEVLVLTERVLQVAYPAYDKIQELYSTNDLLNIP</sequence>
<dbReference type="EMBL" id="JAODUP010000798">
    <property type="protein sequence ID" value="KAK2143949.1"/>
    <property type="molecule type" value="Genomic_DNA"/>
</dbReference>
<dbReference type="FunFam" id="1.10.3520.10:FF:000002">
    <property type="entry name" value="Ceramide-1-phosphate transfer protein"/>
    <property type="match status" value="1"/>
</dbReference>
<dbReference type="PANTHER" id="PTHR10219:SF43">
    <property type="entry name" value="GLYCOLIPID TRANSFER PROTEIN DOMAIN-CONTAINING PROTEIN"/>
    <property type="match status" value="1"/>
</dbReference>
<dbReference type="SUPFAM" id="SSF110004">
    <property type="entry name" value="Glycolipid transfer protein, GLTP"/>
    <property type="match status" value="1"/>
</dbReference>
<dbReference type="Gene3D" id="1.10.3520.10">
    <property type="entry name" value="Glycolipid transfer protein"/>
    <property type="match status" value="1"/>
</dbReference>
<dbReference type="InterPro" id="IPR014830">
    <property type="entry name" value="Glycolipid_transfer_prot_dom"/>
</dbReference>
<dbReference type="Proteomes" id="UP001208570">
    <property type="component" value="Unassembled WGS sequence"/>
</dbReference>
<dbReference type="GO" id="GO:1902388">
    <property type="term" value="F:ceramide 1-phosphate transfer activity"/>
    <property type="evidence" value="ECO:0007669"/>
    <property type="project" value="TreeGrafter"/>
</dbReference>
<protein>
    <recommendedName>
        <fullName evidence="2">Glycolipid transfer protein domain-containing protein</fullName>
    </recommendedName>
</protein>
<comment type="caution">
    <text evidence="3">The sequence shown here is derived from an EMBL/GenBank/DDBJ whole genome shotgun (WGS) entry which is preliminary data.</text>
</comment>
<dbReference type="GO" id="GO:1902387">
    <property type="term" value="F:ceramide 1-phosphate binding"/>
    <property type="evidence" value="ECO:0007669"/>
    <property type="project" value="TreeGrafter"/>
</dbReference>
<dbReference type="PANTHER" id="PTHR10219">
    <property type="entry name" value="GLYCOLIPID TRANSFER PROTEIN-RELATED"/>
    <property type="match status" value="1"/>
</dbReference>
<dbReference type="InterPro" id="IPR036497">
    <property type="entry name" value="GLTP_sf"/>
</dbReference>
<gene>
    <name evidence="3" type="ORF">LSH36_798g01064</name>
</gene>
<dbReference type="GO" id="GO:0016020">
    <property type="term" value="C:membrane"/>
    <property type="evidence" value="ECO:0007669"/>
    <property type="project" value="TreeGrafter"/>
</dbReference>
<evidence type="ECO:0000313" key="4">
    <source>
        <dbReference type="Proteomes" id="UP001208570"/>
    </source>
</evidence>
<dbReference type="GO" id="GO:0032691">
    <property type="term" value="P:negative regulation of interleukin-1 beta production"/>
    <property type="evidence" value="ECO:0007669"/>
    <property type="project" value="UniProtKB-ARBA"/>
</dbReference>
<organism evidence="3 4">
    <name type="scientific">Paralvinella palmiformis</name>
    <dbReference type="NCBI Taxonomy" id="53620"/>
    <lineage>
        <taxon>Eukaryota</taxon>
        <taxon>Metazoa</taxon>
        <taxon>Spiralia</taxon>
        <taxon>Lophotrochozoa</taxon>
        <taxon>Annelida</taxon>
        <taxon>Polychaeta</taxon>
        <taxon>Sedentaria</taxon>
        <taxon>Canalipalpata</taxon>
        <taxon>Terebellida</taxon>
        <taxon>Terebelliformia</taxon>
        <taxon>Alvinellidae</taxon>
        <taxon>Paralvinella</taxon>
    </lineage>
</organism>
<name>A0AAD9MUZ0_9ANNE</name>
<evidence type="ECO:0000256" key="1">
    <source>
        <dbReference type="ARBA" id="ARBA00007148"/>
    </source>
</evidence>
<comment type="similarity">
    <text evidence="1">Belongs to the GLTP family.</text>
</comment>
<reference evidence="3" key="1">
    <citation type="journal article" date="2023" name="Mol. Biol. Evol.">
        <title>Third-Generation Sequencing Reveals the Adaptive Role of the Epigenome in Three Deep-Sea Polychaetes.</title>
        <authorList>
            <person name="Perez M."/>
            <person name="Aroh O."/>
            <person name="Sun Y."/>
            <person name="Lan Y."/>
            <person name="Juniper S.K."/>
            <person name="Young C.R."/>
            <person name="Angers B."/>
            <person name="Qian P.Y."/>
        </authorList>
    </citation>
    <scope>NUCLEOTIDE SEQUENCE</scope>
    <source>
        <strain evidence="3">P08H-3</strain>
    </source>
</reference>
<dbReference type="AlphaFoldDB" id="A0AAD9MUZ0"/>